<reference evidence="9 10" key="1">
    <citation type="journal article" date="2024" name="BMC Genomics">
        <title>De novo assembly and annotation of Popillia japonica's genome with initial clues to its potential as an invasive pest.</title>
        <authorList>
            <person name="Cucini C."/>
            <person name="Boschi S."/>
            <person name="Funari R."/>
            <person name="Cardaioli E."/>
            <person name="Iannotti N."/>
            <person name="Marturano G."/>
            <person name="Paoli F."/>
            <person name="Bruttini M."/>
            <person name="Carapelli A."/>
            <person name="Frati F."/>
            <person name="Nardi F."/>
        </authorList>
    </citation>
    <scope>NUCLEOTIDE SEQUENCE [LARGE SCALE GENOMIC DNA]</scope>
    <source>
        <strain evidence="9">DMR45628</strain>
    </source>
</reference>
<sequence>MINLIFTLFVLTTLIACSQQSEETLQLVHVFFRHGSRTPEFKHTYPTDIYKFEDFQPMGWGQLTNSGKQRAYQLGKLLRSKYDSFLGDIYTPELVEATSTDYDRTKMSALLVLAGLFPPAPSQTWNDNLSWLPIPYHFERNEYDYFIRRPTDYCPTYVTELEKITELPEYKKVLNDYEEVLKHIEKSTQKPMRSLLDVFDIYQTLDAEMQMNLTLPEWTRNVFPDPISFIVGQQCNFENYNSILKRLNGGRMLKIVIEHMKKKMNDELTPVGRKIYLYSGHENNVINILAALNVFVPHVPNYSAAAIIELHKLPETGEYVIKILYAKDVAAEPEVRQIPGCEILCNVNKFIEITKPHVPVNYTAECNSNVFLN</sequence>
<evidence type="ECO:0000313" key="10">
    <source>
        <dbReference type="Proteomes" id="UP001458880"/>
    </source>
</evidence>
<dbReference type="Gene3D" id="3.40.50.1240">
    <property type="entry name" value="Phosphoglycerate mutase-like"/>
    <property type="match status" value="1"/>
</dbReference>
<proteinExistence type="inferred from homology"/>
<comment type="catalytic activity">
    <reaction evidence="1">
        <text>a phosphate monoester + H2O = an alcohol + phosphate</text>
        <dbReference type="Rhea" id="RHEA:15017"/>
        <dbReference type="ChEBI" id="CHEBI:15377"/>
        <dbReference type="ChEBI" id="CHEBI:30879"/>
        <dbReference type="ChEBI" id="CHEBI:43474"/>
        <dbReference type="ChEBI" id="CHEBI:67140"/>
        <dbReference type="EC" id="3.1.3.2"/>
    </reaction>
</comment>
<dbReference type="EC" id="3.1.3.2" evidence="3"/>
<evidence type="ECO:0000313" key="9">
    <source>
        <dbReference type="EMBL" id="KAK9736461.1"/>
    </source>
</evidence>
<name>A0AAW1LR37_POPJA</name>
<evidence type="ECO:0000256" key="8">
    <source>
        <dbReference type="SAM" id="SignalP"/>
    </source>
</evidence>
<dbReference type="Proteomes" id="UP001458880">
    <property type="component" value="Unassembled WGS sequence"/>
</dbReference>
<organism evidence="9 10">
    <name type="scientific">Popillia japonica</name>
    <name type="common">Japanese beetle</name>
    <dbReference type="NCBI Taxonomy" id="7064"/>
    <lineage>
        <taxon>Eukaryota</taxon>
        <taxon>Metazoa</taxon>
        <taxon>Ecdysozoa</taxon>
        <taxon>Arthropoda</taxon>
        <taxon>Hexapoda</taxon>
        <taxon>Insecta</taxon>
        <taxon>Pterygota</taxon>
        <taxon>Neoptera</taxon>
        <taxon>Endopterygota</taxon>
        <taxon>Coleoptera</taxon>
        <taxon>Polyphaga</taxon>
        <taxon>Scarabaeiformia</taxon>
        <taxon>Scarabaeidae</taxon>
        <taxon>Rutelinae</taxon>
        <taxon>Popillia</taxon>
    </lineage>
</organism>
<evidence type="ECO:0000256" key="3">
    <source>
        <dbReference type="ARBA" id="ARBA00012646"/>
    </source>
</evidence>
<evidence type="ECO:0000256" key="6">
    <source>
        <dbReference type="ARBA" id="ARBA00023157"/>
    </source>
</evidence>
<keyword evidence="6" id="KW-1015">Disulfide bond</keyword>
<feature type="chain" id="PRO_5043979668" description="acid phosphatase" evidence="8">
    <location>
        <begin position="21"/>
        <end position="373"/>
    </location>
</feature>
<accession>A0AAW1LR37</accession>
<evidence type="ECO:0000256" key="2">
    <source>
        <dbReference type="ARBA" id="ARBA00005375"/>
    </source>
</evidence>
<dbReference type="PANTHER" id="PTHR11567:SF211">
    <property type="entry name" value="PROSTATIC ACID PHOSPHATASE"/>
    <property type="match status" value="1"/>
</dbReference>
<evidence type="ECO:0000256" key="4">
    <source>
        <dbReference type="ARBA" id="ARBA00022729"/>
    </source>
</evidence>
<keyword evidence="4 8" id="KW-0732">Signal</keyword>
<keyword evidence="7" id="KW-0325">Glycoprotein</keyword>
<dbReference type="GO" id="GO:0003993">
    <property type="term" value="F:acid phosphatase activity"/>
    <property type="evidence" value="ECO:0007669"/>
    <property type="project" value="UniProtKB-EC"/>
</dbReference>
<dbReference type="AlphaFoldDB" id="A0AAW1LR37"/>
<gene>
    <name evidence="9" type="ORF">QE152_g12486</name>
</gene>
<dbReference type="InterPro" id="IPR000560">
    <property type="entry name" value="His_Pase_clade-2"/>
</dbReference>
<dbReference type="EMBL" id="JASPKY010000113">
    <property type="protein sequence ID" value="KAK9736461.1"/>
    <property type="molecule type" value="Genomic_DNA"/>
</dbReference>
<comment type="similarity">
    <text evidence="2">Belongs to the histidine acid phosphatase family.</text>
</comment>
<dbReference type="Pfam" id="PF00328">
    <property type="entry name" value="His_Phos_2"/>
    <property type="match status" value="1"/>
</dbReference>
<dbReference type="PANTHER" id="PTHR11567">
    <property type="entry name" value="ACID PHOSPHATASE-RELATED"/>
    <property type="match status" value="1"/>
</dbReference>
<keyword evidence="5" id="KW-0378">Hydrolase</keyword>
<dbReference type="InterPro" id="IPR050645">
    <property type="entry name" value="Histidine_acid_phosphatase"/>
</dbReference>
<comment type="caution">
    <text evidence="9">The sequence shown here is derived from an EMBL/GenBank/DDBJ whole genome shotgun (WGS) entry which is preliminary data.</text>
</comment>
<dbReference type="SUPFAM" id="SSF53254">
    <property type="entry name" value="Phosphoglycerate mutase-like"/>
    <property type="match status" value="1"/>
</dbReference>
<dbReference type="CDD" id="cd07061">
    <property type="entry name" value="HP_HAP_like"/>
    <property type="match status" value="1"/>
</dbReference>
<evidence type="ECO:0000256" key="1">
    <source>
        <dbReference type="ARBA" id="ARBA00000032"/>
    </source>
</evidence>
<protein>
    <recommendedName>
        <fullName evidence="3">acid phosphatase</fullName>
        <ecNumber evidence="3">3.1.3.2</ecNumber>
    </recommendedName>
</protein>
<keyword evidence="10" id="KW-1185">Reference proteome</keyword>
<feature type="signal peptide" evidence="8">
    <location>
        <begin position="1"/>
        <end position="20"/>
    </location>
</feature>
<evidence type="ECO:0000256" key="7">
    <source>
        <dbReference type="ARBA" id="ARBA00023180"/>
    </source>
</evidence>
<evidence type="ECO:0000256" key="5">
    <source>
        <dbReference type="ARBA" id="ARBA00022801"/>
    </source>
</evidence>
<dbReference type="InterPro" id="IPR029033">
    <property type="entry name" value="His_PPase_superfam"/>
</dbReference>